<dbReference type="Gene3D" id="3.30.40.10">
    <property type="entry name" value="Zinc/RING finger domain, C3HC4 (zinc finger)"/>
    <property type="match status" value="1"/>
</dbReference>
<dbReference type="InterPro" id="IPR013083">
    <property type="entry name" value="Znf_RING/FYVE/PHD"/>
</dbReference>
<reference evidence="2" key="1">
    <citation type="journal article" date="2020" name="Nature">
        <title>Giant virus diversity and host interactions through global metagenomics.</title>
        <authorList>
            <person name="Schulz F."/>
            <person name="Roux S."/>
            <person name="Paez-Espino D."/>
            <person name="Jungbluth S."/>
            <person name="Walsh D.A."/>
            <person name="Denef V.J."/>
            <person name="McMahon K.D."/>
            <person name="Konstantinidis K.T."/>
            <person name="Eloe-Fadrosh E.A."/>
            <person name="Kyrpides N.C."/>
            <person name="Woyke T."/>
        </authorList>
    </citation>
    <scope>NUCLEOTIDE SEQUENCE</scope>
    <source>
        <strain evidence="2">GVMAG-S-3300013014-104</strain>
    </source>
</reference>
<dbReference type="AlphaFoldDB" id="A0A6C0KQM6"/>
<protein>
    <recommendedName>
        <fullName evidence="1">RING-type domain-containing protein</fullName>
    </recommendedName>
</protein>
<evidence type="ECO:0000313" key="2">
    <source>
        <dbReference type="EMBL" id="QHU19436.1"/>
    </source>
</evidence>
<proteinExistence type="predicted"/>
<organism evidence="2">
    <name type="scientific">viral metagenome</name>
    <dbReference type="NCBI Taxonomy" id="1070528"/>
    <lineage>
        <taxon>unclassified sequences</taxon>
        <taxon>metagenomes</taxon>
        <taxon>organismal metagenomes</taxon>
    </lineage>
</organism>
<dbReference type="SUPFAM" id="SSF57850">
    <property type="entry name" value="RING/U-box"/>
    <property type="match status" value="1"/>
</dbReference>
<sequence length="88" mass="10262">MFYTLYTSSDSIIKSELDDIQNEENSICFICLSNNNFIIKPMKEFKNITTTCDCNILIHEICFNEWIKKTNSCPICRIEIQIVVNNSN</sequence>
<dbReference type="InterPro" id="IPR001841">
    <property type="entry name" value="Znf_RING"/>
</dbReference>
<evidence type="ECO:0000259" key="1">
    <source>
        <dbReference type="PROSITE" id="PS50089"/>
    </source>
</evidence>
<dbReference type="PROSITE" id="PS50089">
    <property type="entry name" value="ZF_RING_2"/>
    <property type="match status" value="1"/>
</dbReference>
<name>A0A6C0KQM6_9ZZZZ</name>
<dbReference type="EMBL" id="MN740950">
    <property type="protein sequence ID" value="QHU19436.1"/>
    <property type="molecule type" value="Genomic_DNA"/>
</dbReference>
<accession>A0A6C0KQM6</accession>
<feature type="domain" description="RING-type" evidence="1">
    <location>
        <begin position="28"/>
        <end position="77"/>
    </location>
</feature>